<dbReference type="EMBL" id="MZGT01000061">
    <property type="protein sequence ID" value="OPJ58705.1"/>
    <property type="molecule type" value="Genomic_DNA"/>
</dbReference>
<keyword evidence="1" id="KW-0132">Cell division</keyword>
<organism evidence="1 2">
    <name type="scientific">Clostridium chromiireducens</name>
    <dbReference type="NCBI Taxonomy" id="225345"/>
    <lineage>
        <taxon>Bacteria</taxon>
        <taxon>Bacillati</taxon>
        <taxon>Bacillota</taxon>
        <taxon>Clostridia</taxon>
        <taxon>Eubacteriales</taxon>
        <taxon>Clostridiaceae</taxon>
        <taxon>Clostridium</taxon>
    </lineage>
</organism>
<gene>
    <name evidence="1" type="primary">ftsE_2</name>
    <name evidence="1" type="ORF">CLCHR_37280</name>
</gene>
<dbReference type="GO" id="GO:0051301">
    <property type="term" value="P:cell division"/>
    <property type="evidence" value="ECO:0007669"/>
    <property type="project" value="UniProtKB-KW"/>
</dbReference>
<proteinExistence type="predicted"/>
<evidence type="ECO:0000313" key="1">
    <source>
        <dbReference type="EMBL" id="OPJ58705.1"/>
    </source>
</evidence>
<keyword evidence="1" id="KW-0131">Cell cycle</keyword>
<keyword evidence="1" id="KW-0067">ATP-binding</keyword>
<sequence length="58" mass="6662">MIKFVDVTKVYDANKNGTTILMATHARNIVDKMKKRVIAIESGTIIRDEIRGTYDYEN</sequence>
<reference evidence="1 2" key="1">
    <citation type="submission" date="2017-03" db="EMBL/GenBank/DDBJ databases">
        <title>Genome sequence of Clostridium chromiireducens DSM 23318.</title>
        <authorList>
            <person name="Poehlein A."/>
            <person name="Daniel R."/>
        </authorList>
    </citation>
    <scope>NUCLEOTIDE SEQUENCE [LARGE SCALE GENOMIC DNA]</scope>
    <source>
        <strain evidence="1 2">DSM 23318</strain>
    </source>
</reference>
<comment type="caution">
    <text evidence="1">The sequence shown here is derived from an EMBL/GenBank/DDBJ whole genome shotgun (WGS) entry which is preliminary data.</text>
</comment>
<name>A0A1V4IGC0_9CLOT</name>
<keyword evidence="2" id="KW-1185">Reference proteome</keyword>
<keyword evidence="1" id="KW-0547">Nucleotide-binding</keyword>
<dbReference type="STRING" id="225345.CLCHR_37280"/>
<accession>A0A1V4IGC0</accession>
<protein>
    <submittedName>
        <fullName evidence="1">Cell division ATP-binding protein FtsE</fullName>
    </submittedName>
</protein>
<evidence type="ECO:0000313" key="2">
    <source>
        <dbReference type="Proteomes" id="UP000191056"/>
    </source>
</evidence>
<dbReference type="AlphaFoldDB" id="A0A1V4IGC0"/>
<dbReference type="Proteomes" id="UP000191056">
    <property type="component" value="Unassembled WGS sequence"/>
</dbReference>
<dbReference type="GO" id="GO:0005524">
    <property type="term" value="F:ATP binding"/>
    <property type="evidence" value="ECO:0007669"/>
    <property type="project" value="UniProtKB-KW"/>
</dbReference>